<organism evidence="3 4">
    <name type="scientific">Sphingobium nicotianae</name>
    <dbReference type="NCBI Taxonomy" id="2782607"/>
    <lineage>
        <taxon>Bacteria</taxon>
        <taxon>Pseudomonadati</taxon>
        <taxon>Pseudomonadota</taxon>
        <taxon>Alphaproteobacteria</taxon>
        <taxon>Sphingomonadales</taxon>
        <taxon>Sphingomonadaceae</taxon>
        <taxon>Sphingobium</taxon>
    </lineage>
</organism>
<keyword evidence="1" id="KW-0472">Membrane</keyword>
<proteinExistence type="predicted"/>
<dbReference type="InterPro" id="IPR013424">
    <property type="entry name" value="Ice-binding_C"/>
</dbReference>
<evidence type="ECO:0000256" key="1">
    <source>
        <dbReference type="SAM" id="Phobius"/>
    </source>
</evidence>
<evidence type="ECO:0000259" key="2">
    <source>
        <dbReference type="Pfam" id="PF07589"/>
    </source>
</evidence>
<dbReference type="Proteomes" id="UP001138757">
    <property type="component" value="Unassembled WGS sequence"/>
</dbReference>
<dbReference type="NCBIfam" id="TIGR02595">
    <property type="entry name" value="PEP_CTERM"/>
    <property type="match status" value="1"/>
</dbReference>
<keyword evidence="4" id="KW-1185">Reference proteome</keyword>
<protein>
    <submittedName>
        <fullName evidence="3">PEPxxWA-CTERM sorting domain-containing protein</fullName>
    </submittedName>
</protein>
<evidence type="ECO:0000313" key="4">
    <source>
        <dbReference type="Proteomes" id="UP001138757"/>
    </source>
</evidence>
<feature type="transmembrane region" description="Helical" evidence="1">
    <location>
        <begin position="24"/>
        <end position="40"/>
    </location>
</feature>
<keyword evidence="1" id="KW-0812">Transmembrane</keyword>
<dbReference type="NCBIfam" id="NF035944">
    <property type="entry name" value="PEPxxWA-CTERM"/>
    <property type="match status" value="1"/>
</dbReference>
<evidence type="ECO:0000313" key="3">
    <source>
        <dbReference type="EMBL" id="MBT2188499.1"/>
    </source>
</evidence>
<reference evidence="3" key="1">
    <citation type="submission" date="2021-05" db="EMBL/GenBank/DDBJ databases">
        <title>Genome of Sphingobium sp. strain.</title>
        <authorList>
            <person name="Fan R."/>
        </authorList>
    </citation>
    <scope>NUCLEOTIDE SEQUENCE</scope>
    <source>
        <strain evidence="3">H33</strain>
    </source>
</reference>
<name>A0A9X1DEP3_9SPHN</name>
<gene>
    <name evidence="3" type="ORF">KK488_16210</name>
</gene>
<sequence length="50" mass="5256">MMIAAPLDPSYTAQTLDQPVPEPASWAMMIGGFALVGAVMRHRSAAVRAA</sequence>
<dbReference type="Pfam" id="PF07589">
    <property type="entry name" value="PEP-CTERM"/>
    <property type="match status" value="1"/>
</dbReference>
<dbReference type="EMBL" id="JAHGAW010000011">
    <property type="protein sequence ID" value="MBT2188499.1"/>
    <property type="molecule type" value="Genomic_DNA"/>
</dbReference>
<accession>A0A9X1DEP3</accession>
<comment type="caution">
    <text evidence="3">The sequence shown here is derived from an EMBL/GenBank/DDBJ whole genome shotgun (WGS) entry which is preliminary data.</text>
</comment>
<keyword evidence="1" id="KW-1133">Transmembrane helix</keyword>
<feature type="domain" description="Ice-binding protein C-terminal" evidence="2">
    <location>
        <begin position="19"/>
        <end position="43"/>
    </location>
</feature>
<dbReference type="AlphaFoldDB" id="A0A9X1DEP3"/>